<evidence type="ECO:0000313" key="4">
    <source>
        <dbReference type="Proteomes" id="UP000618051"/>
    </source>
</evidence>
<dbReference type="Gene3D" id="2.60.40.10">
    <property type="entry name" value="Immunoglobulins"/>
    <property type="match status" value="1"/>
</dbReference>
<comment type="caution">
    <text evidence="2">The sequence shown here is derived from an EMBL/GenBank/DDBJ whole genome shotgun (WGS) entry which is preliminary data.</text>
</comment>
<dbReference type="InterPro" id="IPR013783">
    <property type="entry name" value="Ig-like_fold"/>
</dbReference>
<dbReference type="EMBL" id="JADDUC020000030">
    <property type="protein sequence ID" value="KAI1230595.1"/>
    <property type="molecule type" value="Genomic_DNA"/>
</dbReference>
<evidence type="ECO:0000256" key="1">
    <source>
        <dbReference type="SAM" id="MobiDB-lite"/>
    </source>
</evidence>
<feature type="region of interest" description="Disordered" evidence="1">
    <location>
        <begin position="484"/>
        <end position="506"/>
    </location>
</feature>
<dbReference type="EMBL" id="JADDUC010000224">
    <property type="protein sequence ID" value="KAG0115428.1"/>
    <property type="molecule type" value="Genomic_DNA"/>
</dbReference>
<dbReference type="InterPro" id="IPR036179">
    <property type="entry name" value="Ig-like_dom_sf"/>
</dbReference>
<proteinExistence type="predicted"/>
<feature type="region of interest" description="Disordered" evidence="1">
    <location>
        <begin position="38"/>
        <end position="61"/>
    </location>
</feature>
<reference evidence="3" key="3">
    <citation type="submission" date="2022-01" db="EMBL/GenBank/DDBJ databases">
        <authorList>
            <person name="Rubenstein D.R."/>
        </authorList>
    </citation>
    <scope>NUCLEOTIDE SEQUENCE</scope>
    <source>
        <strain evidence="3">SS15</strain>
        <tissue evidence="3">Liver</tissue>
    </source>
</reference>
<dbReference type="OrthoDB" id="10253954at2759"/>
<gene>
    <name evidence="3" type="ORF">IHE44_0010062</name>
    <name evidence="2" type="ORF">IHE44_005995</name>
</gene>
<sequence>MCGLQIESSEETDQGKYECVASNSAGVRYSPPANLYVRGAEGLSGTQHPPDPPGPAPVLPRPIPPLQECTPNPFWGPRARLPHPRPKRTGERIPWVRSIPLLPEHPLGLGLGLVLVLVLMWSRALCPWVPQTAAGCAVTATLSPAVICPWFFGDSAGATSSHPCPRDSPWARTGEHMTGTGFCSMPPRCSPTPWANSLSTSPYFDLSDLFGLTSFHSKNPFGNKRAGLVLLNLKKKKKTIKKIPLGGKKQSYIPAMFPFPSHRQRRRLPPTLPFLSFSGHSETAQETKVVTRCCLHTWMRGLQVLALALPPLARVYLGLPRECRKRRVPARPVLWVLFMLFNSLFLSLEHSFPWWSQSEQGWAWGWGQRGVPAGAALPGRAPLPSARSSTAGRDNPAGSASLEGLILSQDCSQPGLVGLKGMGGGTIGRQERGSEKKKINQFAADSLEKAFFYSLCVSPIFLFSSCHCVPHQTPLTSLRATRRLRKKKKMKKKKNLKMKREKARNL</sequence>
<dbReference type="AlphaFoldDB" id="A0A835TRZ6"/>
<keyword evidence="4" id="KW-1185">Reference proteome</keyword>
<protein>
    <submittedName>
        <fullName evidence="2">Uncharacterized protein</fullName>
    </submittedName>
</protein>
<dbReference type="SUPFAM" id="SSF48726">
    <property type="entry name" value="Immunoglobulin"/>
    <property type="match status" value="1"/>
</dbReference>
<evidence type="ECO:0000313" key="2">
    <source>
        <dbReference type="EMBL" id="KAG0115428.1"/>
    </source>
</evidence>
<evidence type="ECO:0000313" key="3">
    <source>
        <dbReference type="EMBL" id="KAI1230595.1"/>
    </source>
</evidence>
<dbReference type="Proteomes" id="UP000618051">
    <property type="component" value="Unassembled WGS sequence"/>
</dbReference>
<accession>A0A835TRZ6</accession>
<reference evidence="3 4" key="2">
    <citation type="journal article" date="2021" name="J. Hered.">
        <title>Feather Gene Expression Elucidates the Developmental Basis of Plumage Iridescence in African Starlings.</title>
        <authorList>
            <person name="Rubenstein D.R."/>
            <person name="Corvelo A."/>
            <person name="MacManes M.D."/>
            <person name="Maia R."/>
            <person name="Narzisi G."/>
            <person name="Rousaki A."/>
            <person name="Vandenabeele P."/>
            <person name="Shawkey M.D."/>
            <person name="Solomon J."/>
        </authorList>
    </citation>
    <scope>NUCLEOTIDE SEQUENCE [LARGE SCALE GENOMIC DNA]</scope>
    <source>
        <strain evidence="3">SS15</strain>
    </source>
</reference>
<name>A0A835TRZ6_9PASS</name>
<feature type="compositionally biased region" description="Pro residues" evidence="1">
    <location>
        <begin position="49"/>
        <end position="61"/>
    </location>
</feature>
<reference evidence="2" key="1">
    <citation type="submission" date="2020-10" db="EMBL/GenBank/DDBJ databases">
        <title>Feather gene expression reveals the developmental basis of iridescence in African starlings.</title>
        <authorList>
            <person name="Rubenstein D.R."/>
        </authorList>
    </citation>
    <scope>NUCLEOTIDE SEQUENCE</scope>
    <source>
        <strain evidence="2">SS15</strain>
        <tissue evidence="2">Liver</tissue>
    </source>
</reference>
<organism evidence="2">
    <name type="scientific">Lamprotornis superbus</name>
    <dbReference type="NCBI Taxonomy" id="245042"/>
    <lineage>
        <taxon>Eukaryota</taxon>
        <taxon>Metazoa</taxon>
        <taxon>Chordata</taxon>
        <taxon>Craniata</taxon>
        <taxon>Vertebrata</taxon>
        <taxon>Euteleostomi</taxon>
        <taxon>Archelosauria</taxon>
        <taxon>Archosauria</taxon>
        <taxon>Dinosauria</taxon>
        <taxon>Saurischia</taxon>
        <taxon>Theropoda</taxon>
        <taxon>Coelurosauria</taxon>
        <taxon>Aves</taxon>
        <taxon>Neognathae</taxon>
        <taxon>Neoaves</taxon>
        <taxon>Telluraves</taxon>
        <taxon>Australaves</taxon>
        <taxon>Passeriformes</taxon>
        <taxon>Sturnidae</taxon>
        <taxon>Lamprotornis</taxon>
    </lineage>
</organism>